<name>A0A4P7XHD4_9ALTE</name>
<feature type="region of interest" description="Disordered" evidence="1">
    <location>
        <begin position="393"/>
        <end position="414"/>
    </location>
</feature>
<dbReference type="SMART" id="SM01236">
    <property type="entry name" value="Haem_oxygenase_2"/>
    <property type="match status" value="1"/>
</dbReference>
<keyword evidence="3" id="KW-1185">Reference proteome</keyword>
<dbReference type="Proteomes" id="UP000298049">
    <property type="component" value="Chromosome"/>
</dbReference>
<dbReference type="Pfam" id="PF14518">
    <property type="entry name" value="Haem_oxygenas_2"/>
    <property type="match status" value="1"/>
</dbReference>
<gene>
    <name evidence="2" type="ORF">soil367_09610</name>
</gene>
<dbReference type="Gene3D" id="1.20.910.10">
    <property type="entry name" value="Heme oxygenase-like"/>
    <property type="match status" value="1"/>
</dbReference>
<feature type="compositionally biased region" description="Basic residues" evidence="1">
    <location>
        <begin position="400"/>
        <end position="410"/>
    </location>
</feature>
<evidence type="ECO:0000256" key="1">
    <source>
        <dbReference type="SAM" id="MobiDB-lite"/>
    </source>
</evidence>
<dbReference type="AlphaFoldDB" id="A0A4P7XHD4"/>
<evidence type="ECO:0000313" key="3">
    <source>
        <dbReference type="Proteomes" id="UP000298049"/>
    </source>
</evidence>
<protein>
    <submittedName>
        <fullName evidence="2">Iron-containing redox enzyme family protein</fullName>
    </submittedName>
</protein>
<proteinExistence type="predicted"/>
<dbReference type="EMBL" id="CP031093">
    <property type="protein sequence ID" value="QCF26165.1"/>
    <property type="molecule type" value="Genomic_DNA"/>
</dbReference>
<accession>A0A4P7XHD4</accession>
<dbReference type="OrthoDB" id="6635957at2"/>
<organism evidence="2 3">
    <name type="scientific">Hydrocarboniclastica marina</name>
    <dbReference type="NCBI Taxonomy" id="2259620"/>
    <lineage>
        <taxon>Bacteria</taxon>
        <taxon>Pseudomonadati</taxon>
        <taxon>Pseudomonadota</taxon>
        <taxon>Gammaproteobacteria</taxon>
        <taxon>Alteromonadales</taxon>
        <taxon>Alteromonadaceae</taxon>
        <taxon>Hydrocarboniclastica</taxon>
    </lineage>
</organism>
<dbReference type="RefSeq" id="WP_136548886.1">
    <property type="nucleotide sequence ID" value="NZ_CP031093.1"/>
</dbReference>
<dbReference type="InterPro" id="IPR016084">
    <property type="entry name" value="Haem_Oase-like_multi-hlx"/>
</dbReference>
<dbReference type="KEGG" id="hmi:soil367_09610"/>
<reference evidence="2 3" key="1">
    <citation type="submission" date="2018-07" db="EMBL/GenBank/DDBJ databases">
        <title>Marsedoiliclastica nanhaica gen. nov. sp. nov., a novel marine hydrocarbonoclastic bacterium isolated from an in-situ enriched hydrocarbon-degrading consortium in deep-sea sediment.</title>
        <authorList>
            <person name="Dong C."/>
            <person name="Ma T."/>
            <person name="Liu R."/>
            <person name="Shao Z."/>
        </authorList>
    </citation>
    <scope>NUCLEOTIDE SEQUENCE [LARGE SCALE GENOMIC DNA]</scope>
    <source>
        <strain evidence="3">soil36-7</strain>
    </source>
</reference>
<evidence type="ECO:0000313" key="2">
    <source>
        <dbReference type="EMBL" id="QCF26165.1"/>
    </source>
</evidence>
<sequence length="479" mass="53559">MSASRARQGEPSSIDQGSARDIYRALMKEPLSPDVRTASRAFLTEQLANAARLPAEMPFNPDAITQWMEQGATRTAEQYADYLQLRKKGQGRLYFSNRSHALSFLQRIAPTKLVDGAWLYGFLQHWPDDRFYPLIRTYLEELGDGDPAQNHVVLYQRLLARYGCEPLPELSDAHYAQGALQLALGYNAEHFIPEIIGYNLGYEQLPLHLLISAFELDELGIDPYYFTLHVTVDNASTGHARKAVQMLLNVLPTDGSRRRFMDRVVNGFRLNDLGIGATDVVESFDLEQELLEMLARKRAFGQHVHSDYCVIGGRTVNEWLADPDKVSEFLQAMVTHGWIKRDQDPVNSRFWQVIDGKTAPMFGVFSLYEKQLIHDWIAGSWLNQGVAVHGPGELSGSKPLHPKKTVRRRAAPGSAQRLPLKSLDGRSADLDSDVSSLERELAALPDELRMNRLIGLLAPDKHATGAGLLAARLFSAALG</sequence>